<keyword evidence="2" id="KW-1185">Reference proteome</keyword>
<sequence>MCPAAAPLWPGLFAKGSALAAGKSGRAVSPAFRADSDLRSCEKREFACAGRVIPLRPTALALCYPGLADGQGCSAALRFNPSP</sequence>
<organism evidence="1 2">
    <name type="scientific">Brucella endophytica</name>
    <dbReference type="NCBI Taxonomy" id="1963359"/>
    <lineage>
        <taxon>Bacteria</taxon>
        <taxon>Pseudomonadati</taxon>
        <taxon>Pseudomonadota</taxon>
        <taxon>Alphaproteobacteria</taxon>
        <taxon>Hyphomicrobiales</taxon>
        <taxon>Brucellaceae</taxon>
        <taxon>Brucella/Ochrobactrum group</taxon>
        <taxon>Brucella</taxon>
    </lineage>
</organism>
<proteinExistence type="predicted"/>
<evidence type="ECO:0000313" key="1">
    <source>
        <dbReference type="EMBL" id="GGA85228.1"/>
    </source>
</evidence>
<accession>A0A916WBW9</accession>
<comment type="caution">
    <text evidence="1">The sequence shown here is derived from an EMBL/GenBank/DDBJ whole genome shotgun (WGS) entry which is preliminary data.</text>
</comment>
<dbReference type="Proteomes" id="UP000646478">
    <property type="component" value="Unassembled WGS sequence"/>
</dbReference>
<dbReference type="AlphaFoldDB" id="A0A916WBW9"/>
<reference evidence="1" key="2">
    <citation type="submission" date="2020-09" db="EMBL/GenBank/DDBJ databases">
        <authorList>
            <person name="Sun Q."/>
            <person name="Zhou Y."/>
        </authorList>
    </citation>
    <scope>NUCLEOTIDE SEQUENCE</scope>
    <source>
        <strain evidence="1">CGMCC 1.15082</strain>
    </source>
</reference>
<protein>
    <submittedName>
        <fullName evidence="1">Uncharacterized protein</fullName>
    </submittedName>
</protein>
<dbReference type="EMBL" id="BMHH01000003">
    <property type="protein sequence ID" value="GGA85228.1"/>
    <property type="molecule type" value="Genomic_DNA"/>
</dbReference>
<evidence type="ECO:0000313" key="2">
    <source>
        <dbReference type="Proteomes" id="UP000646478"/>
    </source>
</evidence>
<reference evidence="1" key="1">
    <citation type="journal article" date="2014" name="Int. J. Syst. Evol. Microbiol.">
        <title>Complete genome sequence of Corynebacterium casei LMG S-19264T (=DSM 44701T), isolated from a smear-ripened cheese.</title>
        <authorList>
            <consortium name="US DOE Joint Genome Institute (JGI-PGF)"/>
            <person name="Walter F."/>
            <person name="Albersmeier A."/>
            <person name="Kalinowski J."/>
            <person name="Ruckert C."/>
        </authorList>
    </citation>
    <scope>NUCLEOTIDE SEQUENCE</scope>
    <source>
        <strain evidence="1">CGMCC 1.15082</strain>
    </source>
</reference>
<gene>
    <name evidence="1" type="ORF">GCM10011491_11000</name>
</gene>
<name>A0A916WBW9_9HYPH</name>